<dbReference type="KEGG" id="aali:118467788"/>
<keyword evidence="2" id="KW-1185">Reference proteome</keyword>
<name>A0A182F1I8_ANOAL</name>
<dbReference type="OrthoDB" id="7718079at2759"/>
<protein>
    <submittedName>
        <fullName evidence="1">Uncharacterized protein</fullName>
    </submittedName>
</protein>
<dbReference type="GeneID" id="118467788"/>
<dbReference type="EnsemblMetazoa" id="AALB000316-RA">
    <property type="protein sequence ID" value="AALB000316-PA"/>
    <property type="gene ID" value="AALB000316"/>
</dbReference>
<dbReference type="VEuPathDB" id="VectorBase:AALB000316"/>
<evidence type="ECO:0000313" key="1">
    <source>
        <dbReference type="EnsemblMetazoa" id="AALB000316-PA"/>
    </source>
</evidence>
<reference evidence="1 2" key="1">
    <citation type="journal article" date="2017" name="G3 (Bethesda)">
        <title>The Physical Genome Mapping of Anopheles albimanus Corrected Scaffold Misassemblies and Identified Interarm Rearrangements in Genus Anopheles.</title>
        <authorList>
            <person name="Artemov G.N."/>
            <person name="Peery A.N."/>
            <person name="Jiang X."/>
            <person name="Tu Z."/>
            <person name="Stegniy V.N."/>
            <person name="Sharakhova M.V."/>
            <person name="Sharakhov I.V."/>
        </authorList>
    </citation>
    <scope>NUCLEOTIDE SEQUENCE [LARGE SCALE GENOMIC DNA]</scope>
    <source>
        <strain evidence="1 2">ALBI9_A</strain>
    </source>
</reference>
<proteinExistence type="predicted"/>
<sequence length="194" mass="22082">MASPLVLPLVVLSIMIGLPDKVYSARINMTMFGNCQDVKLPYDMMPIALQSVKYDRDADGVCNTLHAEYEVREANDNIDWELIITTYKCGPQNSVICLENAMEHIEPMHCDRFHRDDTGPWFMIATAMTNGDRCGRVPGRYNLDAAVLKIKYLEQYIAMGLGTYRVRMLFHIPGTNMETLNVRGCCEMDFDVIE</sequence>
<accession>A0A182F1I8</accession>
<dbReference type="RefSeq" id="XP_035794542.1">
    <property type="nucleotide sequence ID" value="XM_035938649.1"/>
</dbReference>
<organism evidence="1 2">
    <name type="scientific">Anopheles albimanus</name>
    <name type="common">New world malaria mosquito</name>
    <dbReference type="NCBI Taxonomy" id="7167"/>
    <lineage>
        <taxon>Eukaryota</taxon>
        <taxon>Metazoa</taxon>
        <taxon>Ecdysozoa</taxon>
        <taxon>Arthropoda</taxon>
        <taxon>Hexapoda</taxon>
        <taxon>Insecta</taxon>
        <taxon>Pterygota</taxon>
        <taxon>Neoptera</taxon>
        <taxon>Endopterygota</taxon>
        <taxon>Diptera</taxon>
        <taxon>Nematocera</taxon>
        <taxon>Culicoidea</taxon>
        <taxon>Culicidae</taxon>
        <taxon>Anophelinae</taxon>
        <taxon>Anopheles</taxon>
    </lineage>
</organism>
<dbReference type="VEuPathDB" id="VectorBase:AALB20_029032"/>
<evidence type="ECO:0000313" key="2">
    <source>
        <dbReference type="Proteomes" id="UP000069272"/>
    </source>
</evidence>
<dbReference type="AlphaFoldDB" id="A0A182F1I8"/>
<dbReference type="Proteomes" id="UP000069272">
    <property type="component" value="Chromosome 2L"/>
</dbReference>
<reference evidence="1" key="2">
    <citation type="submission" date="2022-08" db="UniProtKB">
        <authorList>
            <consortium name="EnsemblMetazoa"/>
        </authorList>
    </citation>
    <scope>IDENTIFICATION</scope>
    <source>
        <strain evidence="1">STECLA/ALBI9_A</strain>
    </source>
</reference>